<proteinExistence type="predicted"/>
<dbReference type="EMBL" id="MN738751">
    <property type="protein sequence ID" value="QHS83305.1"/>
    <property type="molecule type" value="Genomic_DNA"/>
</dbReference>
<sequence length="2011" mass="234387">MESPNVIEKNDVTLNNELSTNKNDERLSLEYGDIIEIHSPSNPTYHESLFFVSYRDENVVDINKISSGETSTLNILDDGSFSDESIEFIVLVSRSEEYGYARQNKLLPKTWIEIQIGGDVKQIITGEITDLEEDQIEITTYPELQVFYIDFEYKGIPRNIPIDEILIREKPEALQKIGTLTSLREKQEEDGTEGLTLDEIHEPATIEFNEQGESVITLPEGTVTDETFKEHLQELYIDANEIIFGEEVETIKHVIEIPENEMRYSIETQVNDMMDGLLATIPNHRRNINVMASVHRLISRFKELRDKYSLFDDDSDIQGKKKYGSNNKPLIERLKNMDMNLKWLIPVVSLRKYVTFDETKYEGTPDVINTPDNYLIDTAFSKIETFHKSKLPGVRGNYSDTYNSVFDDLSDTQPLNDPYNHLHNGEVNAYIEGIVSNLNKFYSGVFSQLQNEKKFFIQTYNLGLSKLEKTPGAVRKNDYQRTSMTPNNTIHINSFIMMPQQIAQKSSIHLPNKSILERFNLHKKPLYLFELLHRNRDILPNVIEDLTSEVGYGEDAKLLSKFQEFVIQLNEFQEEPDLYEKYLQAFIPKTQVILDSIRKYTTDKFSFINVVKQLEPYGIYNEHITFQQYKKIHYIIRTNIKSLKEHISKQSKLFFGLKENNVIPALRSNPFLQLFSNKPELLEEFFSSYKINEDIAMTTDELYTHLLKTDDQRLFNSFISAMLVSLVTPANLLDKLYPPDIENNEDGQPDIQMGDCGQKYIAKKYNSVDEMENDNGNEIFFDETYDITPYTLLETYKEQESSMSGDLFKEFLENVLVKKHYMTKDEASKTVTNLLVKKKLVEDGHYAILETNESTGEEGKENELQIKREYYIRKGSDWIRDTTINDTAFLDTASIFCNISKECFQNKKTDICEDPSISIMRHREESRKQLLDEFDRRIKISVDEMEADLQKTVNHLLKQIRSSRIIDEIKAYRANNLAFEIGKHVERLDTPSSPHEIILNKILGKSDFVQKQNHITIFVGKYCRPYIPKLEESPYWYYCKDTNIPLLPTSIYKLASAFLLGPENYQRTLEELRVSQGEESDDGNAIVDKYSGFILCKKDFNIDEGFDDSGFRIVTRDIIEEDAGQIYLKQKKQETLLRNNQESQLIDIVYFAIIERISIPPNTLHEFVLRISSELIQKEIYSEEKYQRLAAKKKKDEKKVEPYQTYKLQTSILIISSVLFVGIQTLIPSINVSKTFPNCVRSFSGYPMTNDDDLSGIQYIACILRKMKSSISPWSSIQQLSAKNLEARIQKVIAKTLVEHPEVVELYVKKNTYNQLHPDTTIPKEHSLQKWRLFQPALVPIKIENPTINVSETFQKELLQEMKKGRPQQYPMIAMLHSKNSLFSYRLLQSIHSIVRQEETLLHTSGMVPFQQNGCCHGDSILPLSFFKEKDVLLEQYIENVKKNQTFLKGFKKSSQASLLYHDTFSGMEHPKIISGNMEENVYSTIIKHCKYDTEQNVPEEFKAICSDKPTNYDSQMSLSEKITLLKRSGKQYNEKDMRNLMDIVHRNNMITMENTPPQDPVISLKEYIQELDTLDDECISPKLRELLLKIIDEYDPDTYKTEMSKHLENLQIHLYNCNNDLIDEITSFMESNNQPSMEELLSEIEQWNFYQENNLGFFNVCKNIKNKIYQITSLYPNLFQYTEQDGQQGLHSSFYNHNENDKNIWKVASRHFIDLRDLHDEYYDPITKFYYDPILSRVMTLSQEPLKCLYKFTQLLPLFKNRNINEFKFIDEHLSIMLLKYLFLQCIYQYITSANSQEIVSYSSEKVYNERKQSLNMLDDAVHNSSTIDVHRNEDNTELLNELEEVNINIESGYSIGLKTSELIASILLIEEKDKKKLNISYDNIVRKVSRAKDHERQVLYNDYLGSMSIEERRVANAQKKYKLGEWNVGTQKSIYQYNPNTYVADAERKVGFFEVNNTEIDVTDENPLEVDNIENTDRDTHDISHLTEDYMDGDFYPEDRDPDDFYGNT</sequence>
<evidence type="ECO:0000256" key="1">
    <source>
        <dbReference type="SAM" id="MobiDB-lite"/>
    </source>
</evidence>
<feature type="compositionally biased region" description="Basic and acidic residues" evidence="1">
    <location>
        <begin position="1977"/>
        <end position="1990"/>
    </location>
</feature>
<name>A0A6C0AVN7_9ZZZZ</name>
<accession>A0A6C0AVN7</accession>
<evidence type="ECO:0000313" key="2">
    <source>
        <dbReference type="EMBL" id="QHS83305.1"/>
    </source>
</evidence>
<feature type="region of interest" description="Disordered" evidence="1">
    <location>
        <begin position="1977"/>
        <end position="2011"/>
    </location>
</feature>
<reference evidence="2" key="1">
    <citation type="journal article" date="2020" name="Nature">
        <title>Giant virus diversity and host interactions through global metagenomics.</title>
        <authorList>
            <person name="Schulz F."/>
            <person name="Roux S."/>
            <person name="Paez-Espino D."/>
            <person name="Jungbluth S."/>
            <person name="Walsh D.A."/>
            <person name="Denef V.J."/>
            <person name="McMahon K.D."/>
            <person name="Konstantinidis K.T."/>
            <person name="Eloe-Fadrosh E.A."/>
            <person name="Kyrpides N.C."/>
            <person name="Woyke T."/>
        </authorList>
    </citation>
    <scope>NUCLEOTIDE SEQUENCE</scope>
    <source>
        <strain evidence="2">GVMAG-S-ERX555943-30</strain>
    </source>
</reference>
<organism evidence="2">
    <name type="scientific">viral metagenome</name>
    <dbReference type="NCBI Taxonomy" id="1070528"/>
    <lineage>
        <taxon>unclassified sequences</taxon>
        <taxon>metagenomes</taxon>
        <taxon>organismal metagenomes</taxon>
    </lineage>
</organism>
<feature type="compositionally biased region" description="Acidic residues" evidence="1">
    <location>
        <begin position="1991"/>
        <end position="2011"/>
    </location>
</feature>
<protein>
    <submittedName>
        <fullName evidence="2">Uncharacterized protein</fullName>
    </submittedName>
</protein>